<proteinExistence type="predicted"/>
<dbReference type="AlphaFoldDB" id="A0A2H0TG38"/>
<name>A0A2H0TG38_9BACT</name>
<gene>
    <name evidence="1" type="ORF">COU46_01160</name>
</gene>
<dbReference type="SUPFAM" id="SSF49899">
    <property type="entry name" value="Concanavalin A-like lectins/glucanases"/>
    <property type="match status" value="1"/>
</dbReference>
<dbReference type="Gene3D" id="2.60.120.200">
    <property type="match status" value="1"/>
</dbReference>
<evidence type="ECO:0000313" key="2">
    <source>
        <dbReference type="Proteomes" id="UP000229383"/>
    </source>
</evidence>
<reference evidence="2" key="1">
    <citation type="submission" date="2017-09" db="EMBL/GenBank/DDBJ databases">
        <title>Depth-based differentiation of microbial function through sediment-hosted aquifers and enrichment of novel symbionts in the deep terrestrial subsurface.</title>
        <authorList>
            <person name="Probst A.J."/>
            <person name="Ladd B."/>
            <person name="Jarett J.K."/>
            <person name="Geller-Mcgrath D.E."/>
            <person name="Sieber C.M.K."/>
            <person name="Emerson J.B."/>
            <person name="Anantharaman K."/>
            <person name="Thomas B.C."/>
            <person name="Malmstrom R."/>
            <person name="Stieglmeier M."/>
            <person name="Klingl A."/>
            <person name="Woyke T."/>
            <person name="Ryan C.M."/>
            <person name="Banfield J.F."/>
        </authorList>
    </citation>
    <scope>NUCLEOTIDE SEQUENCE [LARGE SCALE GENOMIC DNA]</scope>
</reference>
<evidence type="ECO:0000313" key="1">
    <source>
        <dbReference type="EMBL" id="PIR70528.1"/>
    </source>
</evidence>
<organism evidence="1 2">
    <name type="scientific">Candidatus Niyogibacteria bacterium CG10_big_fil_rev_8_21_14_0_10_42_19</name>
    <dbReference type="NCBI Taxonomy" id="1974725"/>
    <lineage>
        <taxon>Bacteria</taxon>
        <taxon>Candidatus Niyogiibacteriota</taxon>
    </lineage>
</organism>
<dbReference type="Proteomes" id="UP000229383">
    <property type="component" value="Unassembled WGS sequence"/>
</dbReference>
<dbReference type="EMBL" id="PFCN01000014">
    <property type="protein sequence ID" value="PIR70528.1"/>
    <property type="molecule type" value="Genomic_DNA"/>
</dbReference>
<sequence>KIVNSIAVDRSGQGNNGTIINGATPAPGISGQALSFDGTDDYVSITNSSSLDFGTGNFSFSAWVKTTQNCSGNKVYMSEYESDAQSIWLGCVDSGGVGKAFFSTRDSNVVTVGSGNSITTINDNKWHHLLGVRNGDNVYIYVDGASENSGTGSRTGNFD</sequence>
<accession>A0A2H0TG38</accession>
<dbReference type="Pfam" id="PF13385">
    <property type="entry name" value="Laminin_G_3"/>
    <property type="match status" value="1"/>
</dbReference>
<feature type="non-terminal residue" evidence="1">
    <location>
        <position position="159"/>
    </location>
</feature>
<comment type="caution">
    <text evidence="1">The sequence shown here is derived from an EMBL/GenBank/DDBJ whole genome shotgun (WGS) entry which is preliminary data.</text>
</comment>
<feature type="non-terminal residue" evidence="1">
    <location>
        <position position="1"/>
    </location>
</feature>
<dbReference type="InterPro" id="IPR013320">
    <property type="entry name" value="ConA-like_dom_sf"/>
</dbReference>
<protein>
    <recommendedName>
        <fullName evidence="3">LamG-like jellyroll fold domain-containing protein</fullName>
    </recommendedName>
</protein>
<evidence type="ECO:0008006" key="3">
    <source>
        <dbReference type="Google" id="ProtNLM"/>
    </source>
</evidence>